<reference evidence="1 2" key="1">
    <citation type="journal article" date="2016" name="Mol. Biol. Evol.">
        <title>Comparative Genomics of Early-Diverging Mushroom-Forming Fungi Provides Insights into the Origins of Lignocellulose Decay Capabilities.</title>
        <authorList>
            <person name="Nagy L.G."/>
            <person name="Riley R."/>
            <person name="Tritt A."/>
            <person name="Adam C."/>
            <person name="Daum C."/>
            <person name="Floudas D."/>
            <person name="Sun H."/>
            <person name="Yadav J.S."/>
            <person name="Pangilinan J."/>
            <person name="Larsson K.H."/>
            <person name="Matsuura K."/>
            <person name="Barry K."/>
            <person name="Labutti K."/>
            <person name="Kuo R."/>
            <person name="Ohm R.A."/>
            <person name="Bhattacharya S.S."/>
            <person name="Shirouzu T."/>
            <person name="Yoshinaga Y."/>
            <person name="Martin F.M."/>
            <person name="Grigoriev I.V."/>
            <person name="Hibbett D.S."/>
        </authorList>
    </citation>
    <scope>NUCLEOTIDE SEQUENCE [LARGE SCALE GENOMIC DNA]</scope>
    <source>
        <strain evidence="1 2">HHB12029</strain>
    </source>
</reference>
<evidence type="ECO:0000313" key="2">
    <source>
        <dbReference type="Proteomes" id="UP000077266"/>
    </source>
</evidence>
<proteinExistence type="predicted"/>
<organism evidence="1 2">
    <name type="scientific">Exidia glandulosa HHB12029</name>
    <dbReference type="NCBI Taxonomy" id="1314781"/>
    <lineage>
        <taxon>Eukaryota</taxon>
        <taxon>Fungi</taxon>
        <taxon>Dikarya</taxon>
        <taxon>Basidiomycota</taxon>
        <taxon>Agaricomycotina</taxon>
        <taxon>Agaricomycetes</taxon>
        <taxon>Auriculariales</taxon>
        <taxon>Exidiaceae</taxon>
        <taxon>Exidia</taxon>
    </lineage>
</organism>
<name>A0A166AZS7_EXIGL</name>
<protein>
    <submittedName>
        <fullName evidence="1">Uncharacterized protein</fullName>
    </submittedName>
</protein>
<accession>A0A166AZS7</accession>
<keyword evidence="2" id="KW-1185">Reference proteome</keyword>
<sequence length="226" mass="25639">MAKKEDPDYDVQIIEDSITVSEAKQTATLLARLASAQHYGKRPNLRCHDGTPLQIHAINASAVSEPVRAEIYKWNWDADMSIEYPEPRTDVETAQEMFKDGNVAFHLCAANDISNMVMFCLLEPETEHFDGQSEDVVWLLYLRIDHDKFIEPVEYNTFELVKEYCREARIGKCVAAAAAPRGRGHIIRARQVWIDELETNGFRLSPDSHPGSDILRYECIIALDGA</sequence>
<dbReference type="InParanoid" id="A0A166AZS7"/>
<dbReference type="EMBL" id="KV425941">
    <property type="protein sequence ID" value="KZV96589.1"/>
    <property type="molecule type" value="Genomic_DNA"/>
</dbReference>
<gene>
    <name evidence="1" type="ORF">EXIGLDRAFT_833545</name>
</gene>
<evidence type="ECO:0000313" key="1">
    <source>
        <dbReference type="EMBL" id="KZV96589.1"/>
    </source>
</evidence>
<dbReference type="AlphaFoldDB" id="A0A166AZS7"/>
<dbReference type="Proteomes" id="UP000077266">
    <property type="component" value="Unassembled WGS sequence"/>
</dbReference>